<dbReference type="InterPro" id="IPR053716">
    <property type="entry name" value="Flag_assembly_chemotaxis_eff"/>
</dbReference>
<dbReference type="AlphaFoldDB" id="A0A7C4L2A1"/>
<accession>A0A7C4L2A1</accession>
<dbReference type="Gene3D" id="1.10.287.1700">
    <property type="match status" value="1"/>
</dbReference>
<keyword evidence="1" id="KW-0175">Coiled coil</keyword>
<protein>
    <submittedName>
        <fullName evidence="2">Uncharacterized protein</fullName>
    </submittedName>
</protein>
<name>A0A7C4L2A1_9CHLR</name>
<feature type="coiled-coil region" evidence="1">
    <location>
        <begin position="67"/>
        <end position="108"/>
    </location>
</feature>
<sequence>MMVPRFNLQSVLDVRHSRVESCELELSQRLMEQMKIENALEHLCERRVRLMRQIAEMQMGELDLAKLALMRAELQDSDQLKKALETQLEQARAAVESKRVELVKARQEEETLQILKRKHVEHYTQIEAEKEARAQDDIYIAHAYRQRLSEAPSHG</sequence>
<gene>
    <name evidence="2" type="ORF">ENT17_08655</name>
</gene>
<organism evidence="2">
    <name type="scientific">Bellilinea caldifistulae</name>
    <dbReference type="NCBI Taxonomy" id="360411"/>
    <lineage>
        <taxon>Bacteria</taxon>
        <taxon>Bacillati</taxon>
        <taxon>Chloroflexota</taxon>
        <taxon>Anaerolineae</taxon>
        <taxon>Anaerolineales</taxon>
        <taxon>Anaerolineaceae</taxon>
        <taxon>Bellilinea</taxon>
    </lineage>
</organism>
<reference evidence="2" key="1">
    <citation type="journal article" date="2020" name="mSystems">
        <title>Genome- and Community-Level Interaction Insights into Carbon Utilization and Element Cycling Functions of Hydrothermarchaeota in Hydrothermal Sediment.</title>
        <authorList>
            <person name="Zhou Z."/>
            <person name="Liu Y."/>
            <person name="Xu W."/>
            <person name="Pan J."/>
            <person name="Luo Z.H."/>
            <person name="Li M."/>
        </authorList>
    </citation>
    <scope>NUCLEOTIDE SEQUENCE [LARGE SCALE GENOMIC DNA]</scope>
    <source>
        <strain evidence="2">SpSt-556</strain>
    </source>
</reference>
<dbReference type="EMBL" id="DSXR01000087">
    <property type="protein sequence ID" value="HGS87675.1"/>
    <property type="molecule type" value="Genomic_DNA"/>
</dbReference>
<evidence type="ECO:0000256" key="1">
    <source>
        <dbReference type="SAM" id="Coils"/>
    </source>
</evidence>
<proteinExistence type="predicted"/>
<evidence type="ECO:0000313" key="2">
    <source>
        <dbReference type="EMBL" id="HGS87675.1"/>
    </source>
</evidence>
<comment type="caution">
    <text evidence="2">The sequence shown here is derived from an EMBL/GenBank/DDBJ whole genome shotgun (WGS) entry which is preliminary data.</text>
</comment>